<dbReference type="PANTHER" id="PTHR43519">
    <property type="entry name" value="ATP-DEPENDENT RNA HELICASE HRPB"/>
    <property type="match status" value="1"/>
</dbReference>
<accession>A0ABW0EAD0</accession>
<dbReference type="GO" id="GO:0003724">
    <property type="term" value="F:RNA helicase activity"/>
    <property type="evidence" value="ECO:0007669"/>
    <property type="project" value="UniProtKB-EC"/>
</dbReference>
<dbReference type="EC" id="3.6.4.13" evidence="9"/>
<dbReference type="Pfam" id="PF08482">
    <property type="entry name" value="HrpB_C"/>
    <property type="match status" value="1"/>
</dbReference>
<evidence type="ECO:0000259" key="7">
    <source>
        <dbReference type="PROSITE" id="PS51192"/>
    </source>
</evidence>
<dbReference type="InterPro" id="IPR010225">
    <property type="entry name" value="HrpB"/>
</dbReference>
<dbReference type="SMART" id="SM00490">
    <property type="entry name" value="HELICc"/>
    <property type="match status" value="1"/>
</dbReference>
<dbReference type="InterPro" id="IPR027417">
    <property type="entry name" value="P-loop_NTPase"/>
</dbReference>
<dbReference type="PROSITE" id="PS51194">
    <property type="entry name" value="HELICASE_CTER"/>
    <property type="match status" value="1"/>
</dbReference>
<gene>
    <name evidence="9" type="primary">hrpB</name>
    <name evidence="9" type="ORF">ACFPIB_04375</name>
</gene>
<dbReference type="InterPro" id="IPR011545">
    <property type="entry name" value="DEAD/DEAH_box_helicase_dom"/>
</dbReference>
<evidence type="ECO:0000313" key="10">
    <source>
        <dbReference type="Proteomes" id="UP001596161"/>
    </source>
</evidence>
<feature type="domain" description="Helicase ATP-binding" evidence="7">
    <location>
        <begin position="19"/>
        <end position="183"/>
    </location>
</feature>
<dbReference type="InterPro" id="IPR001650">
    <property type="entry name" value="Helicase_C-like"/>
</dbReference>
<dbReference type="CDD" id="cd17990">
    <property type="entry name" value="DEXHc_HrpB"/>
    <property type="match status" value="1"/>
</dbReference>
<reference evidence="10" key="1">
    <citation type="journal article" date="2019" name="Int. J. Syst. Evol. Microbiol.">
        <title>The Global Catalogue of Microorganisms (GCM) 10K type strain sequencing project: providing services to taxonomists for standard genome sequencing and annotation.</title>
        <authorList>
            <consortium name="The Broad Institute Genomics Platform"/>
            <consortium name="The Broad Institute Genome Sequencing Center for Infectious Disease"/>
            <person name="Wu L."/>
            <person name="Ma J."/>
        </authorList>
    </citation>
    <scope>NUCLEOTIDE SEQUENCE [LARGE SCALE GENOMIC DNA]</scope>
    <source>
        <strain evidence="10">KACC 12602</strain>
    </source>
</reference>
<protein>
    <submittedName>
        <fullName evidence="9">ATP-dependent helicase HrpB</fullName>
        <ecNumber evidence="9">3.6.4.13</ecNumber>
    </submittedName>
</protein>
<keyword evidence="1" id="KW-0547">Nucleotide-binding</keyword>
<organism evidence="9 10">
    <name type="scientific">Adhaeribacter terreus</name>
    <dbReference type="NCBI Taxonomy" id="529703"/>
    <lineage>
        <taxon>Bacteria</taxon>
        <taxon>Pseudomonadati</taxon>
        <taxon>Bacteroidota</taxon>
        <taxon>Cytophagia</taxon>
        <taxon>Cytophagales</taxon>
        <taxon>Hymenobacteraceae</taxon>
        <taxon>Adhaeribacter</taxon>
    </lineage>
</organism>
<dbReference type="Gene3D" id="3.40.50.300">
    <property type="entry name" value="P-loop containing nucleotide triphosphate hydrolases"/>
    <property type="match status" value="2"/>
</dbReference>
<evidence type="ECO:0000256" key="4">
    <source>
        <dbReference type="ARBA" id="ARBA00022840"/>
    </source>
</evidence>
<dbReference type="EMBL" id="JBHSKT010000002">
    <property type="protein sequence ID" value="MFC5269834.1"/>
    <property type="molecule type" value="Genomic_DNA"/>
</dbReference>
<keyword evidence="5" id="KW-0175">Coiled coil</keyword>
<dbReference type="SUPFAM" id="SSF52540">
    <property type="entry name" value="P-loop containing nucleoside triphosphate hydrolases"/>
    <property type="match status" value="1"/>
</dbReference>
<feature type="coiled-coil region" evidence="5">
    <location>
        <begin position="495"/>
        <end position="522"/>
    </location>
</feature>
<dbReference type="PANTHER" id="PTHR43519:SF1">
    <property type="entry name" value="ATP-DEPENDENT RNA HELICASE HRPB"/>
    <property type="match status" value="1"/>
</dbReference>
<dbReference type="SMART" id="SM00487">
    <property type="entry name" value="DEXDc"/>
    <property type="match status" value="1"/>
</dbReference>
<dbReference type="Pfam" id="PF00271">
    <property type="entry name" value="Helicase_C"/>
    <property type="match status" value="1"/>
</dbReference>
<feature type="compositionally biased region" description="Basic and acidic residues" evidence="6">
    <location>
        <begin position="824"/>
        <end position="837"/>
    </location>
</feature>
<dbReference type="Gene3D" id="1.20.120.1080">
    <property type="match status" value="1"/>
</dbReference>
<sequence length="844" mass="93703">MNFDALPELPVKNVLPELLKSLENHPRLVLEAPPGAGKTTLVPLALLQSSWLGTGKIIMLEPRRLAAKAAAQRMADLLGEKPGQTVGYRVRMEKAVSEQTKIEVVTEGILTRMLQDDPTLENVSAILFDEFHERSLQADLGLALALDAQNVLRSDLRLVLMSATLDVTFIGDWLEAPVITSQGRQFPIETQYLLPAEIAAAGNQPAKRLTELVPKTIRKALKEHAEGDILVFLPGLGEMRRVAEMLQNNLPENTDLHLLHGELTLQQQQAAIKPAPAGKRKVVLATSIAETSLTIEGVRMVIDGGFARVPKFMPRTGLTTLVTVPVSQAAADQRRGRAGRLGPGICYRLWSAADQLQLPAHLSPEICEADLSNLALELSVWGVKDISSLKWLDVPPAAALAQARDLLFRLDAVSENGQPTNHGRALAKLGLNPRLGHLVMRGHELNFGATACALASLLAERDILKPVSAERTEPNPDLHLRLEFLSGKRPHTPGFQTDENALRRIREQASQLKQRLGEKQQQLHPDAAGLLTALAYPERIAQRENSGMVRLITGQRAKLATELFSEAEFYGIAHLETGNNPRVLLAAPLSKAELLEHFASQTEKVQEIKWDANTERIVARQITKLGALILEESALAKPDADKIAEVLLEAIREKGISRLPWNEEAAKTRLRLTFLHQLDPQKWSDVSDAYLTAELENWLLPHLVGLRSWNDISRLDFKELLLADLSWEQRTEMDRLAPSHFEVPTGSRIPLDYTKPEAPVLAVRLQEVFGMLETPKIGGGKVPLLMHLLSPAHRPVQVTKDLRSFWNSGYFEVRKDLRGRYPKHHWPEDPLKAEPVRGVKRKPK</sequence>
<evidence type="ECO:0000259" key="8">
    <source>
        <dbReference type="PROSITE" id="PS51194"/>
    </source>
</evidence>
<evidence type="ECO:0000256" key="6">
    <source>
        <dbReference type="SAM" id="MobiDB-lite"/>
    </source>
</evidence>
<name>A0ABW0EAD0_9BACT</name>
<proteinExistence type="predicted"/>
<evidence type="ECO:0000256" key="3">
    <source>
        <dbReference type="ARBA" id="ARBA00022806"/>
    </source>
</evidence>
<dbReference type="PROSITE" id="PS51192">
    <property type="entry name" value="HELICASE_ATP_BIND_1"/>
    <property type="match status" value="1"/>
</dbReference>
<keyword evidence="4" id="KW-0067">ATP-binding</keyword>
<dbReference type="NCBIfam" id="TIGR01970">
    <property type="entry name" value="DEAH_box_HrpB"/>
    <property type="match status" value="1"/>
</dbReference>
<dbReference type="InterPro" id="IPR049614">
    <property type="entry name" value="HrpB_DEXH"/>
</dbReference>
<dbReference type="InterPro" id="IPR014001">
    <property type="entry name" value="Helicase_ATP-bd"/>
</dbReference>
<evidence type="ECO:0000313" key="9">
    <source>
        <dbReference type="EMBL" id="MFC5269834.1"/>
    </source>
</evidence>
<dbReference type="Pfam" id="PF00270">
    <property type="entry name" value="DEAD"/>
    <property type="match status" value="1"/>
</dbReference>
<comment type="caution">
    <text evidence="9">The sequence shown here is derived from an EMBL/GenBank/DDBJ whole genome shotgun (WGS) entry which is preliminary data.</text>
</comment>
<dbReference type="RefSeq" id="WP_378016214.1">
    <property type="nucleotide sequence ID" value="NZ_JBHSKT010000002.1"/>
</dbReference>
<dbReference type="GO" id="GO:0016787">
    <property type="term" value="F:hydrolase activity"/>
    <property type="evidence" value="ECO:0007669"/>
    <property type="project" value="UniProtKB-KW"/>
</dbReference>
<keyword evidence="2 9" id="KW-0378">Hydrolase</keyword>
<dbReference type="SMART" id="SM00847">
    <property type="entry name" value="HA2"/>
    <property type="match status" value="1"/>
</dbReference>
<dbReference type="Proteomes" id="UP001596161">
    <property type="component" value="Unassembled WGS sequence"/>
</dbReference>
<feature type="region of interest" description="Disordered" evidence="6">
    <location>
        <begin position="824"/>
        <end position="844"/>
    </location>
</feature>
<evidence type="ECO:0000256" key="1">
    <source>
        <dbReference type="ARBA" id="ARBA00022741"/>
    </source>
</evidence>
<evidence type="ECO:0000256" key="2">
    <source>
        <dbReference type="ARBA" id="ARBA00022801"/>
    </source>
</evidence>
<feature type="domain" description="Helicase C-terminal" evidence="8">
    <location>
        <begin position="208"/>
        <end position="382"/>
    </location>
</feature>
<keyword evidence="3 9" id="KW-0347">Helicase</keyword>
<evidence type="ECO:0000256" key="5">
    <source>
        <dbReference type="SAM" id="Coils"/>
    </source>
</evidence>
<dbReference type="PIRSF" id="PIRSF005496">
    <property type="entry name" value="ATP_hel_hrpB"/>
    <property type="match status" value="1"/>
</dbReference>
<keyword evidence="10" id="KW-1185">Reference proteome</keyword>
<dbReference type="InterPro" id="IPR007502">
    <property type="entry name" value="Helicase-assoc_dom"/>
</dbReference>
<dbReference type="CDD" id="cd18791">
    <property type="entry name" value="SF2_C_RHA"/>
    <property type="match status" value="1"/>
</dbReference>
<dbReference type="InterPro" id="IPR013689">
    <property type="entry name" value="RNA_helicase_ATP-dep_HrpB_C"/>
</dbReference>